<organism evidence="1">
    <name type="scientific">Anguilla anguilla</name>
    <name type="common">European freshwater eel</name>
    <name type="synonym">Muraena anguilla</name>
    <dbReference type="NCBI Taxonomy" id="7936"/>
    <lineage>
        <taxon>Eukaryota</taxon>
        <taxon>Metazoa</taxon>
        <taxon>Chordata</taxon>
        <taxon>Craniata</taxon>
        <taxon>Vertebrata</taxon>
        <taxon>Euteleostomi</taxon>
        <taxon>Actinopterygii</taxon>
        <taxon>Neopterygii</taxon>
        <taxon>Teleostei</taxon>
        <taxon>Anguilliformes</taxon>
        <taxon>Anguillidae</taxon>
        <taxon>Anguilla</taxon>
    </lineage>
</organism>
<proteinExistence type="predicted"/>
<reference evidence="1" key="1">
    <citation type="submission" date="2014-11" db="EMBL/GenBank/DDBJ databases">
        <authorList>
            <person name="Amaro Gonzalez C."/>
        </authorList>
    </citation>
    <scope>NUCLEOTIDE SEQUENCE</scope>
</reference>
<protein>
    <submittedName>
        <fullName evidence="1">Uncharacterized protein</fullName>
    </submittedName>
</protein>
<dbReference type="AlphaFoldDB" id="A0A0E9X8C2"/>
<sequence length="52" mass="5734">MYTSVAGYLTLQLALASKLPRYDASASKGHCSASKLAEHHKPHVRFHARLVN</sequence>
<evidence type="ECO:0000313" key="1">
    <source>
        <dbReference type="EMBL" id="JAH97938.1"/>
    </source>
</evidence>
<accession>A0A0E9X8C2</accession>
<name>A0A0E9X8C2_ANGAN</name>
<reference evidence="1" key="2">
    <citation type="journal article" date="2015" name="Fish Shellfish Immunol.">
        <title>Early steps in the European eel (Anguilla anguilla)-Vibrio vulnificus interaction in the gills: Role of the RtxA13 toxin.</title>
        <authorList>
            <person name="Callol A."/>
            <person name="Pajuelo D."/>
            <person name="Ebbesson L."/>
            <person name="Teles M."/>
            <person name="MacKenzie S."/>
            <person name="Amaro C."/>
        </authorList>
    </citation>
    <scope>NUCLEOTIDE SEQUENCE</scope>
</reference>
<dbReference type="EMBL" id="GBXM01010639">
    <property type="protein sequence ID" value="JAH97938.1"/>
    <property type="molecule type" value="Transcribed_RNA"/>
</dbReference>